<dbReference type="InterPro" id="IPR016191">
    <property type="entry name" value="Ribonuclease/ribotoxin"/>
</dbReference>
<dbReference type="GO" id="GO:0003723">
    <property type="term" value="F:RNA binding"/>
    <property type="evidence" value="ECO:0007669"/>
    <property type="project" value="InterPro"/>
</dbReference>
<feature type="chain" id="PRO_5040161801" evidence="3">
    <location>
        <begin position="20"/>
        <end position="149"/>
    </location>
</feature>
<dbReference type="GO" id="GO:0004521">
    <property type="term" value="F:RNA endonuclease activity"/>
    <property type="evidence" value="ECO:0007669"/>
    <property type="project" value="InterPro"/>
</dbReference>
<evidence type="ECO:0000256" key="3">
    <source>
        <dbReference type="SAM" id="SignalP"/>
    </source>
</evidence>
<dbReference type="Pfam" id="PF00545">
    <property type="entry name" value="Ribonuclease"/>
    <property type="match status" value="1"/>
</dbReference>
<reference evidence="4" key="1">
    <citation type="journal article" date="2021" name="Nat. Commun.">
        <title>Genetic determinants of endophytism in the Arabidopsis root mycobiome.</title>
        <authorList>
            <person name="Mesny F."/>
            <person name="Miyauchi S."/>
            <person name="Thiergart T."/>
            <person name="Pickel B."/>
            <person name="Atanasova L."/>
            <person name="Karlsson M."/>
            <person name="Huettel B."/>
            <person name="Barry K.W."/>
            <person name="Haridas S."/>
            <person name="Chen C."/>
            <person name="Bauer D."/>
            <person name="Andreopoulos W."/>
            <person name="Pangilinan J."/>
            <person name="LaButti K."/>
            <person name="Riley R."/>
            <person name="Lipzen A."/>
            <person name="Clum A."/>
            <person name="Drula E."/>
            <person name="Henrissat B."/>
            <person name="Kohler A."/>
            <person name="Grigoriev I.V."/>
            <person name="Martin F.M."/>
            <person name="Hacquard S."/>
        </authorList>
    </citation>
    <scope>NUCLEOTIDE SEQUENCE</scope>
    <source>
        <strain evidence="4">MPI-CAGE-CH-0243</strain>
    </source>
</reference>
<keyword evidence="2" id="KW-0378">Hydrolase</keyword>
<sequence length="149" mass="16364">MHATTTLIALALAAVPAFAVVTCSPTLDGVPKPFKVDVELAQQQMQVAGITPGISGDPHQYQNGDHIAWPERKCLWDAQPASQLYEYPLFWVGSKQKTWEKDVKSSNQDHTPIRVVYTLLGGTLKYCGVMTHTEVDKSNQGFGAFKICS</sequence>
<feature type="signal peptide" evidence="3">
    <location>
        <begin position="1"/>
        <end position="19"/>
    </location>
</feature>
<name>A0A9P9DI89_9PLEO</name>
<gene>
    <name evidence="4" type="ORF">B0J11DRAFT_551970</name>
</gene>
<evidence type="ECO:0000313" key="5">
    <source>
        <dbReference type="Proteomes" id="UP000700596"/>
    </source>
</evidence>
<dbReference type="Gene3D" id="3.10.450.30">
    <property type="entry name" value="Microbial ribonucleases"/>
    <property type="match status" value="1"/>
</dbReference>
<comment type="caution">
    <text evidence="4">The sequence shown here is derived from an EMBL/GenBank/DDBJ whole genome shotgun (WGS) entry which is preliminary data.</text>
</comment>
<protein>
    <submittedName>
        <fullName evidence="4">Hirsutellin A toxin</fullName>
    </submittedName>
</protein>
<evidence type="ECO:0000313" key="4">
    <source>
        <dbReference type="EMBL" id="KAH7119920.1"/>
    </source>
</evidence>
<organism evidence="4 5">
    <name type="scientific">Dendryphion nanum</name>
    <dbReference type="NCBI Taxonomy" id="256645"/>
    <lineage>
        <taxon>Eukaryota</taxon>
        <taxon>Fungi</taxon>
        <taxon>Dikarya</taxon>
        <taxon>Ascomycota</taxon>
        <taxon>Pezizomycotina</taxon>
        <taxon>Dothideomycetes</taxon>
        <taxon>Pleosporomycetidae</taxon>
        <taxon>Pleosporales</taxon>
        <taxon>Torulaceae</taxon>
        <taxon>Dendryphion</taxon>
    </lineage>
</organism>
<accession>A0A9P9DI89</accession>
<dbReference type="GO" id="GO:0016787">
    <property type="term" value="F:hydrolase activity"/>
    <property type="evidence" value="ECO:0007669"/>
    <property type="project" value="UniProtKB-KW"/>
</dbReference>
<dbReference type="SUPFAM" id="SSF53933">
    <property type="entry name" value="Microbial ribonucleases"/>
    <property type="match status" value="1"/>
</dbReference>
<keyword evidence="1" id="KW-0540">Nuclease</keyword>
<proteinExistence type="predicted"/>
<keyword evidence="5" id="KW-1185">Reference proteome</keyword>
<dbReference type="EMBL" id="JAGMWT010000011">
    <property type="protein sequence ID" value="KAH7119920.1"/>
    <property type="molecule type" value="Genomic_DNA"/>
</dbReference>
<evidence type="ECO:0000256" key="1">
    <source>
        <dbReference type="ARBA" id="ARBA00022722"/>
    </source>
</evidence>
<dbReference type="Proteomes" id="UP000700596">
    <property type="component" value="Unassembled WGS sequence"/>
</dbReference>
<dbReference type="OrthoDB" id="4470832at2759"/>
<dbReference type="InterPro" id="IPR000026">
    <property type="entry name" value="N1-like"/>
</dbReference>
<keyword evidence="3" id="KW-0732">Signal</keyword>
<dbReference type="AlphaFoldDB" id="A0A9P9DI89"/>
<evidence type="ECO:0000256" key="2">
    <source>
        <dbReference type="ARBA" id="ARBA00022801"/>
    </source>
</evidence>